<keyword evidence="2" id="KW-0313">Glucose metabolism</keyword>
<dbReference type="GO" id="GO:0006006">
    <property type="term" value="P:glucose metabolic process"/>
    <property type="evidence" value="ECO:0007669"/>
    <property type="project" value="UniProtKB-KW"/>
</dbReference>
<dbReference type="RefSeq" id="WP_089767768.1">
    <property type="nucleotide sequence ID" value="NZ_FNWX01000002.1"/>
</dbReference>
<accession>A0A1H6HVD2</accession>
<reference evidence="5" key="1">
    <citation type="submission" date="2016-10" db="EMBL/GenBank/DDBJ databases">
        <authorList>
            <person name="Varghese N."/>
            <person name="Submissions S."/>
        </authorList>
    </citation>
    <scope>NUCLEOTIDE SEQUENCE [LARGE SCALE GENOMIC DNA]</scope>
    <source>
        <strain evidence="5">DSM 19326</strain>
    </source>
</reference>
<keyword evidence="2" id="KW-0119">Carbohydrate metabolism</keyword>
<feature type="signal peptide" evidence="3">
    <location>
        <begin position="1"/>
        <end position="19"/>
    </location>
</feature>
<dbReference type="InterPro" id="IPR011048">
    <property type="entry name" value="Haem_d1_sf"/>
</dbReference>
<dbReference type="AlphaFoldDB" id="A0A1H6HVD2"/>
<protein>
    <submittedName>
        <fullName evidence="4">6-phosphogluconolactonase</fullName>
    </submittedName>
</protein>
<organism evidence="4 5">
    <name type="scientific">Epilithonimonas hominis</name>
    <dbReference type="NCBI Taxonomy" id="420404"/>
    <lineage>
        <taxon>Bacteria</taxon>
        <taxon>Pseudomonadati</taxon>
        <taxon>Bacteroidota</taxon>
        <taxon>Flavobacteriia</taxon>
        <taxon>Flavobacteriales</taxon>
        <taxon>Weeksellaceae</taxon>
        <taxon>Chryseobacterium group</taxon>
        <taxon>Epilithonimonas</taxon>
    </lineage>
</organism>
<dbReference type="PANTHER" id="PTHR30344">
    <property type="entry name" value="6-PHOSPHOGLUCONOLACTONASE-RELATED"/>
    <property type="match status" value="1"/>
</dbReference>
<evidence type="ECO:0000256" key="2">
    <source>
        <dbReference type="ARBA" id="ARBA00022526"/>
    </source>
</evidence>
<evidence type="ECO:0000313" key="5">
    <source>
        <dbReference type="Proteomes" id="UP000198555"/>
    </source>
</evidence>
<gene>
    <name evidence="4" type="ORF">SAMN05421793_10210</name>
</gene>
<dbReference type="PANTHER" id="PTHR30344:SF1">
    <property type="entry name" value="6-PHOSPHOGLUCONOLACTONASE"/>
    <property type="match status" value="1"/>
</dbReference>
<name>A0A1H6HVD2_9FLAO</name>
<comment type="similarity">
    <text evidence="1">Belongs to the cycloisomerase 2 family.</text>
</comment>
<evidence type="ECO:0000256" key="3">
    <source>
        <dbReference type="SAM" id="SignalP"/>
    </source>
</evidence>
<dbReference type="InterPro" id="IPR019405">
    <property type="entry name" value="Lactonase_7-beta_prop"/>
</dbReference>
<dbReference type="STRING" id="420404.SAMN05421793_10210"/>
<dbReference type="Gene3D" id="2.130.10.10">
    <property type="entry name" value="YVTN repeat-like/Quinoprotein amine dehydrogenase"/>
    <property type="match status" value="1"/>
</dbReference>
<sequence>MKIWNSFIFSILFMASLSAQNTIIVGTYTNSEKCSSGGIYIFDFDENTFKYNLKYHTENIINPSFVSLSPDKNYLFSVNENGDKSTVTSFSIDEKTGMLIKKDEKKTKGEDPCFLISDDDNVIVANYSGGSINVFKRLENGKLSEVIQNIKFEGAGFNPKRQEKSHIHQVQFTPDHQFVLATDLGLDKIYVFRYNQNGDQPLEKVGEFDAKKGSGPRHIAFDKSGKLIYLVQELSGDLSVLSFNEGKIELIQEETLLSRKVRFNFRVADIHLSNNEKFLYVTNRNDADDISTFKILKDGKVKKIQQIKTKSRNPRNFAISPNNKLVLIANQDTNRINIFNRDIESGELTPTKKSIPVCAPVNVVFYEKGK</sequence>
<evidence type="ECO:0000313" key="4">
    <source>
        <dbReference type="EMBL" id="SEH38075.1"/>
    </source>
</evidence>
<dbReference type="SUPFAM" id="SSF51004">
    <property type="entry name" value="C-terminal (heme d1) domain of cytochrome cd1-nitrite reductase"/>
    <property type="match status" value="1"/>
</dbReference>
<dbReference type="EMBL" id="FNWX01000002">
    <property type="protein sequence ID" value="SEH38075.1"/>
    <property type="molecule type" value="Genomic_DNA"/>
</dbReference>
<feature type="chain" id="PRO_5011593426" evidence="3">
    <location>
        <begin position="20"/>
        <end position="370"/>
    </location>
</feature>
<dbReference type="Pfam" id="PF10282">
    <property type="entry name" value="Lactonase"/>
    <property type="match status" value="1"/>
</dbReference>
<dbReference type="InterPro" id="IPR015943">
    <property type="entry name" value="WD40/YVTN_repeat-like_dom_sf"/>
</dbReference>
<dbReference type="GO" id="GO:0017057">
    <property type="term" value="F:6-phosphogluconolactonase activity"/>
    <property type="evidence" value="ECO:0007669"/>
    <property type="project" value="TreeGrafter"/>
</dbReference>
<dbReference type="InterPro" id="IPR050282">
    <property type="entry name" value="Cycloisomerase_2"/>
</dbReference>
<proteinExistence type="inferred from homology"/>
<keyword evidence="5" id="KW-1185">Reference proteome</keyword>
<dbReference type="Proteomes" id="UP000198555">
    <property type="component" value="Unassembled WGS sequence"/>
</dbReference>
<keyword evidence="3" id="KW-0732">Signal</keyword>
<evidence type="ECO:0000256" key="1">
    <source>
        <dbReference type="ARBA" id="ARBA00005564"/>
    </source>
</evidence>